<dbReference type="InterPro" id="IPR000819">
    <property type="entry name" value="Peptidase_M17_C"/>
</dbReference>
<dbReference type="Gene3D" id="3.40.630.10">
    <property type="entry name" value="Zn peptidases"/>
    <property type="match status" value="1"/>
</dbReference>
<dbReference type="GO" id="GO:0070006">
    <property type="term" value="F:metalloaminopeptidase activity"/>
    <property type="evidence" value="ECO:0007669"/>
    <property type="project" value="InterPro"/>
</dbReference>
<dbReference type="PANTHER" id="PTHR46713:SF1">
    <property type="entry name" value="F13M7.16 PROTEIN"/>
    <property type="match status" value="1"/>
</dbReference>
<dbReference type="SMART" id="SM00165">
    <property type="entry name" value="UBA"/>
    <property type="match status" value="1"/>
</dbReference>
<evidence type="ECO:0000256" key="1">
    <source>
        <dbReference type="ARBA" id="ARBA00009528"/>
    </source>
</evidence>
<dbReference type="EMBL" id="NCVQ01000006">
    <property type="protein sequence ID" value="PWZ21724.1"/>
    <property type="molecule type" value="Genomic_DNA"/>
</dbReference>
<dbReference type="Gene3D" id="1.20.58.2190">
    <property type="match status" value="1"/>
</dbReference>
<dbReference type="AlphaFoldDB" id="A0A3L6EKV9"/>
<feature type="domain" description="UBA" evidence="6">
    <location>
        <begin position="439"/>
        <end position="480"/>
    </location>
</feature>
<keyword evidence="4" id="KW-0378">Hydrolase</keyword>
<dbReference type="InterPro" id="IPR009060">
    <property type="entry name" value="UBA-like_sf"/>
</dbReference>
<feature type="compositionally biased region" description="Basic and acidic residues" evidence="5">
    <location>
        <begin position="538"/>
        <end position="547"/>
    </location>
</feature>
<feature type="region of interest" description="Disordered" evidence="5">
    <location>
        <begin position="538"/>
        <end position="585"/>
    </location>
</feature>
<dbReference type="PROSITE" id="PS50030">
    <property type="entry name" value="UBA"/>
    <property type="match status" value="1"/>
</dbReference>
<evidence type="ECO:0000256" key="2">
    <source>
        <dbReference type="ARBA" id="ARBA00022438"/>
    </source>
</evidence>
<dbReference type="InterPro" id="IPR043472">
    <property type="entry name" value="Macro_dom-like"/>
</dbReference>
<evidence type="ECO:0000256" key="5">
    <source>
        <dbReference type="SAM" id="MobiDB-lite"/>
    </source>
</evidence>
<evidence type="ECO:0000259" key="6">
    <source>
        <dbReference type="PROSITE" id="PS50030"/>
    </source>
</evidence>
<dbReference type="GO" id="GO:0030145">
    <property type="term" value="F:manganese ion binding"/>
    <property type="evidence" value="ECO:0007669"/>
    <property type="project" value="InterPro"/>
</dbReference>
<accession>A0A3L6EKV9</accession>
<evidence type="ECO:0000313" key="7">
    <source>
        <dbReference type="EMBL" id="PWZ21724.1"/>
    </source>
</evidence>
<dbReference type="Pfam" id="PF09409">
    <property type="entry name" value="PUB"/>
    <property type="match status" value="1"/>
</dbReference>
<dbReference type="CDD" id="cd14290">
    <property type="entry name" value="UBA_PUB_plant"/>
    <property type="match status" value="1"/>
</dbReference>
<dbReference type="CDD" id="cd10461">
    <property type="entry name" value="PUB_UBA_plant"/>
    <property type="match status" value="1"/>
</dbReference>
<dbReference type="InterPro" id="IPR036339">
    <property type="entry name" value="PUB-like_dom_sf"/>
</dbReference>
<dbReference type="Pfam" id="PF22562">
    <property type="entry name" value="UBA_7"/>
    <property type="match status" value="1"/>
</dbReference>
<protein>
    <submittedName>
        <fullName evidence="7">Leucine aminopeptidase 2, chloroplastic</fullName>
    </submittedName>
</protein>
<dbReference type="PANTHER" id="PTHR46713">
    <property type="entry name" value="F13M7.16 PROTEIN"/>
    <property type="match status" value="1"/>
</dbReference>
<dbReference type="SUPFAM" id="SSF52949">
    <property type="entry name" value="Macro domain-like"/>
    <property type="match status" value="1"/>
</dbReference>
<reference evidence="7 8" key="1">
    <citation type="journal article" date="2018" name="Nat. Genet.">
        <title>Extensive intraspecific gene order and gene structural variations between Mo17 and other maize genomes.</title>
        <authorList>
            <person name="Sun S."/>
            <person name="Zhou Y."/>
            <person name="Chen J."/>
            <person name="Shi J."/>
            <person name="Zhao H."/>
            <person name="Zhao H."/>
            <person name="Song W."/>
            <person name="Zhang M."/>
            <person name="Cui Y."/>
            <person name="Dong X."/>
            <person name="Liu H."/>
            <person name="Ma X."/>
            <person name="Jiao Y."/>
            <person name="Wang B."/>
            <person name="Wei X."/>
            <person name="Stein J.C."/>
            <person name="Glaubitz J.C."/>
            <person name="Lu F."/>
            <person name="Yu G."/>
            <person name="Liang C."/>
            <person name="Fengler K."/>
            <person name="Li B."/>
            <person name="Rafalski A."/>
            <person name="Schnable P.S."/>
            <person name="Ware D.H."/>
            <person name="Buckler E.S."/>
            <person name="Lai J."/>
        </authorList>
    </citation>
    <scope>NUCLEOTIDE SEQUENCE [LARGE SCALE GENOMIC DNA]</scope>
    <source>
        <strain evidence="8">cv. Missouri 17</strain>
        <tissue evidence="7">Seedling</tissue>
    </source>
</reference>
<gene>
    <name evidence="7" type="primary">Os02g0794700_3</name>
    <name evidence="7" type="ORF">Zm00014a_036643</name>
</gene>
<dbReference type="SUPFAM" id="SSF143503">
    <property type="entry name" value="PUG domain-like"/>
    <property type="match status" value="1"/>
</dbReference>
<dbReference type="SUPFAM" id="SSF53187">
    <property type="entry name" value="Zn-dependent exopeptidases"/>
    <property type="match status" value="1"/>
</dbReference>
<dbReference type="GO" id="GO:0006508">
    <property type="term" value="P:proteolysis"/>
    <property type="evidence" value="ECO:0007669"/>
    <property type="project" value="UniProtKB-KW"/>
</dbReference>
<dbReference type="InterPro" id="IPR018997">
    <property type="entry name" value="PUB_domain"/>
</dbReference>
<dbReference type="PRINTS" id="PR00481">
    <property type="entry name" value="LAMNOPPTDASE"/>
</dbReference>
<evidence type="ECO:0000256" key="3">
    <source>
        <dbReference type="ARBA" id="ARBA00022670"/>
    </source>
</evidence>
<dbReference type="SMART" id="SM00580">
    <property type="entry name" value="PUG"/>
    <property type="match status" value="1"/>
</dbReference>
<evidence type="ECO:0000313" key="8">
    <source>
        <dbReference type="Proteomes" id="UP000251960"/>
    </source>
</evidence>
<keyword evidence="2 7" id="KW-0031">Aminopeptidase</keyword>
<proteinExistence type="inferred from homology"/>
<dbReference type="Pfam" id="PF00883">
    <property type="entry name" value="Peptidase_M17"/>
    <property type="match status" value="1"/>
</dbReference>
<dbReference type="SUPFAM" id="SSF46934">
    <property type="entry name" value="UBA-like"/>
    <property type="match status" value="1"/>
</dbReference>
<dbReference type="GO" id="GO:0005737">
    <property type="term" value="C:cytoplasm"/>
    <property type="evidence" value="ECO:0007669"/>
    <property type="project" value="InterPro"/>
</dbReference>
<name>A0A3L6EKV9_MAIZE</name>
<comment type="similarity">
    <text evidence="1">Belongs to the peptidase M17 family.</text>
</comment>
<dbReference type="InterPro" id="IPR011356">
    <property type="entry name" value="Leucine_aapep/pepB"/>
</dbReference>
<dbReference type="Proteomes" id="UP000251960">
    <property type="component" value="Chromosome 5"/>
</dbReference>
<comment type="caution">
    <text evidence="7">The sequence shown here is derived from an EMBL/GenBank/DDBJ whole genome shotgun (WGS) entry which is preliminary data.</text>
</comment>
<dbReference type="Gene3D" id="1.10.8.10">
    <property type="entry name" value="DNA helicase RuvA subunit, C-terminal domain"/>
    <property type="match status" value="1"/>
</dbReference>
<evidence type="ECO:0000256" key="4">
    <source>
        <dbReference type="ARBA" id="ARBA00022801"/>
    </source>
</evidence>
<keyword evidence="3" id="KW-0645">Protease</keyword>
<sequence>MGDAATAAVATLGMTWPNAAVELPQISFAAKDSEFSDWDGDILAVAVTDKDVQVQPHVSGSEFENAVLRRLDVQLGGLLRAAAEEEEFAGRPGQSVVLRVRGQRFKRVALVGFAARDRDRDAGCLHGLGESVASVARAARATSAAILVADPAVVRPESRLNAAAAIASGALAEAAAKIASTYSDVFTATILDAEKCRELKMGSYLAVAAASETNPPYFIHLCYKPRGGDVRRKLALVGKGITFDSGGYNIKAVPVATIELMKKDMGGAAAVFGAAEVLGQIKPPGVEVHFISAASENMISGSGMRPGDIVTASNGKTIEIIDLATLTGAIRVALGPSIAGNMTILDHRCSTPGPWPPLANNSTRILTPSDELAEEFAAAYEEVDLHTKRTGHTEFADKTAEAAKPIDLEAPLKPASDDATDVDASASATEETQEMVVPEVNKEVLTDLEGMGFSTARATRALHFSGNSTIECAINWLSEHQEDADIDEMPLVPANSKTEVNKPSLTPEEMKIKAQELSMIELRRLEKEEEKRAREKIRQKLEEDKAERRRKLGLPPEDPAAAKPSAPPPVEEKKSALPVRPATKAERMRDCLRNLKQQNKDDDAKVKRAFQTLLTYIGNVAKNPDEEKFRKIRLTNATFQERVGNLHGGIEFLELCGFEKLEGDEFLFLAREKVDSAILNTAGAELNSAITNPFFGVL</sequence>
<dbReference type="InterPro" id="IPR015940">
    <property type="entry name" value="UBA"/>
</dbReference>
<organism evidence="7 8">
    <name type="scientific">Zea mays</name>
    <name type="common">Maize</name>
    <dbReference type="NCBI Taxonomy" id="4577"/>
    <lineage>
        <taxon>Eukaryota</taxon>
        <taxon>Viridiplantae</taxon>
        <taxon>Streptophyta</taxon>
        <taxon>Embryophyta</taxon>
        <taxon>Tracheophyta</taxon>
        <taxon>Spermatophyta</taxon>
        <taxon>Magnoliopsida</taxon>
        <taxon>Liliopsida</taxon>
        <taxon>Poales</taxon>
        <taxon>Poaceae</taxon>
        <taxon>PACMAD clade</taxon>
        <taxon>Panicoideae</taxon>
        <taxon>Andropogonodae</taxon>
        <taxon>Andropogoneae</taxon>
        <taxon>Tripsacinae</taxon>
        <taxon>Zea</taxon>
    </lineage>
</organism>
<dbReference type="ExpressionAtlas" id="A0A3L6EKV9">
    <property type="expression patterns" value="baseline and differential"/>
</dbReference>